<dbReference type="AlphaFoldDB" id="Q98AK1"/>
<dbReference type="HOGENOM" id="CLU_3405105_0_0_5"/>
<evidence type="ECO:0000313" key="1">
    <source>
        <dbReference type="EMBL" id="BAB52328.1"/>
    </source>
</evidence>
<name>Q98AK1_RHILO</name>
<sequence length="30" mass="3375">MGASKGERTPERLGYLSGYYGRTLVTRRQA</sequence>
<accession>Q98AK1</accession>
<gene>
    <name evidence="1" type="ordered locus">msr5969</name>
</gene>
<dbReference type="Proteomes" id="UP000000552">
    <property type="component" value="Chromosome"/>
</dbReference>
<organism evidence="1 2">
    <name type="scientific">Mesorhizobium japonicum (strain LMG 29417 / CECT 9101 / MAFF 303099)</name>
    <name type="common">Mesorhizobium loti (strain MAFF 303099)</name>
    <dbReference type="NCBI Taxonomy" id="266835"/>
    <lineage>
        <taxon>Bacteria</taxon>
        <taxon>Pseudomonadati</taxon>
        <taxon>Pseudomonadota</taxon>
        <taxon>Alphaproteobacteria</taxon>
        <taxon>Hyphomicrobiales</taxon>
        <taxon>Phyllobacteriaceae</taxon>
        <taxon>Mesorhizobium</taxon>
    </lineage>
</organism>
<reference evidence="1 2" key="1">
    <citation type="journal article" date="2000" name="DNA Res.">
        <title>Complete genome structure of the nitrogen-fixing symbiotic bacterium Mesorhizobium loti.</title>
        <authorList>
            <person name="Kaneko T."/>
            <person name="Nakamura Y."/>
            <person name="Sato S."/>
            <person name="Asamizu E."/>
            <person name="Kato T."/>
            <person name="Sasamoto S."/>
            <person name="Watanabe A."/>
            <person name="Idesawa K."/>
            <person name="Ishikawa A."/>
            <person name="Kawashima K."/>
            <person name="Kimura T."/>
            <person name="Kishida Y."/>
            <person name="Kiyokawa C."/>
            <person name="Kohara M."/>
            <person name="Matsumoto M."/>
            <person name="Matsuno A."/>
            <person name="Mochizuki Y."/>
            <person name="Nakayama S."/>
            <person name="Nakazaki N."/>
            <person name="Shimpo S."/>
            <person name="Sugimoto M."/>
            <person name="Takeuchi C."/>
            <person name="Yamada M."/>
            <person name="Tabata S."/>
        </authorList>
    </citation>
    <scope>NUCLEOTIDE SEQUENCE [LARGE SCALE GENOMIC DNA]</scope>
    <source>
        <strain evidence="2">LMG 29417 / CECT 9101 / MAFF 303099</strain>
    </source>
</reference>
<dbReference type="EMBL" id="BA000012">
    <property type="protein sequence ID" value="BAB52328.1"/>
    <property type="molecule type" value="Genomic_DNA"/>
</dbReference>
<evidence type="ECO:0000313" key="2">
    <source>
        <dbReference type="Proteomes" id="UP000000552"/>
    </source>
</evidence>
<proteinExistence type="predicted"/>
<dbReference type="KEGG" id="mlo:msr5969"/>
<protein>
    <submittedName>
        <fullName evidence="1">Msr5969 protein</fullName>
    </submittedName>
</protein>